<proteinExistence type="predicted"/>
<dbReference type="EMBL" id="BSDE01000010">
    <property type="protein sequence ID" value="GLH75042.1"/>
    <property type="molecule type" value="Genomic_DNA"/>
</dbReference>
<organism evidence="1 2">
    <name type="scientific">Geothrix limicola</name>
    <dbReference type="NCBI Taxonomy" id="2927978"/>
    <lineage>
        <taxon>Bacteria</taxon>
        <taxon>Pseudomonadati</taxon>
        <taxon>Acidobacteriota</taxon>
        <taxon>Holophagae</taxon>
        <taxon>Holophagales</taxon>
        <taxon>Holophagaceae</taxon>
        <taxon>Geothrix</taxon>
    </lineage>
</organism>
<protein>
    <recommendedName>
        <fullName evidence="3">SprA-related family protein</fullName>
    </recommendedName>
</protein>
<keyword evidence="2" id="KW-1185">Reference proteome</keyword>
<comment type="caution">
    <text evidence="1">The sequence shown here is derived from an EMBL/GenBank/DDBJ whole genome shotgun (WGS) entry which is preliminary data.</text>
</comment>
<evidence type="ECO:0008006" key="3">
    <source>
        <dbReference type="Google" id="ProtNLM"/>
    </source>
</evidence>
<reference evidence="1 2" key="1">
    <citation type="journal article" date="2023" name="Antonie Van Leeuwenhoek">
        <title>Mesoterricola silvestris gen. nov., sp. nov., Mesoterricola sediminis sp. nov., Geothrix oryzae sp. nov., Geothrix edaphica sp. nov., Geothrix rubra sp. nov., and Geothrix limicola sp. nov., six novel members of Acidobacteriota isolated from soils.</title>
        <authorList>
            <person name="Itoh H."/>
            <person name="Sugisawa Y."/>
            <person name="Mise K."/>
            <person name="Xu Z."/>
            <person name="Kuniyasu M."/>
            <person name="Ushijima N."/>
            <person name="Kawano K."/>
            <person name="Kobayashi E."/>
            <person name="Shiratori Y."/>
            <person name="Masuda Y."/>
            <person name="Senoo K."/>
        </authorList>
    </citation>
    <scope>NUCLEOTIDE SEQUENCE [LARGE SCALE GENOMIC DNA]</scope>
    <source>
        <strain evidence="1 2">Red804</strain>
    </source>
</reference>
<gene>
    <name evidence="1" type="ORF">GETHLI_35450</name>
</gene>
<evidence type="ECO:0000313" key="1">
    <source>
        <dbReference type="EMBL" id="GLH75042.1"/>
    </source>
</evidence>
<dbReference type="InterPro" id="IPR021973">
    <property type="entry name" value="SprA-related"/>
</dbReference>
<name>A0ABQ5QK09_9BACT</name>
<evidence type="ECO:0000313" key="2">
    <source>
        <dbReference type="Proteomes" id="UP001165069"/>
    </source>
</evidence>
<dbReference type="Proteomes" id="UP001165069">
    <property type="component" value="Unassembled WGS sequence"/>
</dbReference>
<sequence>MRVSPLVGGNRPAAFPTPFSPTDLAKSRAIEALKARDRQVRAHEAAHLAAAGGLALGGASFTYQQGPDGKSYAIGGEVTLDTSPVPGDPRATLAKAQQIQAAALAPADPSPQDRSVAAAAAAMAIQAQQDLQKAKAAESLGQNLDVVA</sequence>
<dbReference type="RefSeq" id="WP_285578005.1">
    <property type="nucleotide sequence ID" value="NZ_BSDE01000010.1"/>
</dbReference>
<accession>A0ABQ5QK09</accession>
<dbReference type="Pfam" id="PF12118">
    <property type="entry name" value="SprA-related"/>
    <property type="match status" value="1"/>
</dbReference>